<organism evidence="1 2">
    <name type="scientific">Russula earlei</name>
    <dbReference type="NCBI Taxonomy" id="71964"/>
    <lineage>
        <taxon>Eukaryota</taxon>
        <taxon>Fungi</taxon>
        <taxon>Dikarya</taxon>
        <taxon>Basidiomycota</taxon>
        <taxon>Agaricomycotina</taxon>
        <taxon>Agaricomycetes</taxon>
        <taxon>Russulales</taxon>
        <taxon>Russulaceae</taxon>
        <taxon>Russula</taxon>
    </lineage>
</organism>
<dbReference type="EMBL" id="JAGFNK010001035">
    <property type="protein sequence ID" value="KAI9435667.1"/>
    <property type="molecule type" value="Genomic_DNA"/>
</dbReference>
<protein>
    <submittedName>
        <fullName evidence="1">Uncharacterized protein</fullName>
    </submittedName>
</protein>
<comment type="caution">
    <text evidence="1">The sequence shown here is derived from an EMBL/GenBank/DDBJ whole genome shotgun (WGS) entry which is preliminary data.</text>
</comment>
<dbReference type="Proteomes" id="UP001207468">
    <property type="component" value="Unassembled WGS sequence"/>
</dbReference>
<reference evidence="1" key="1">
    <citation type="submission" date="2021-03" db="EMBL/GenBank/DDBJ databases">
        <title>Evolutionary priming and transition to the ectomycorrhizal habit in an iconic lineage of mushroom-forming fungi: is preadaptation a requirement?</title>
        <authorList>
            <consortium name="DOE Joint Genome Institute"/>
            <person name="Looney B.P."/>
            <person name="Miyauchi S."/>
            <person name="Morin E."/>
            <person name="Drula E."/>
            <person name="Courty P.E."/>
            <person name="Chicoki N."/>
            <person name="Fauchery L."/>
            <person name="Kohler A."/>
            <person name="Kuo A."/>
            <person name="LaButti K."/>
            <person name="Pangilinan J."/>
            <person name="Lipzen A."/>
            <person name="Riley R."/>
            <person name="Andreopoulos W."/>
            <person name="He G."/>
            <person name="Johnson J."/>
            <person name="Barry K.W."/>
            <person name="Grigoriev I.V."/>
            <person name="Nagy L."/>
            <person name="Hibbett D."/>
            <person name="Henrissat B."/>
            <person name="Matheny P.B."/>
            <person name="Labbe J."/>
            <person name="Martin A.F."/>
        </authorList>
    </citation>
    <scope>NUCLEOTIDE SEQUENCE</scope>
    <source>
        <strain evidence="1">BPL698</strain>
    </source>
</reference>
<evidence type="ECO:0000313" key="1">
    <source>
        <dbReference type="EMBL" id="KAI9435667.1"/>
    </source>
</evidence>
<name>A0ACC0TRA4_9AGAM</name>
<proteinExistence type="predicted"/>
<sequence>MTKSTFLCTLFLCGFLMARSQNNNGLKHASGNRWDNDYSLEVFYTSNDYYFKKVPDVANNPFTNIPGGNKDFGAYGMGAAFSKTLTGKARIEISPSIYLTNNQQQYYSYYSTISNSSSQQRMYDLHGFSIPVSYISYFKIPRKRLFIRQLRQLSNQHL</sequence>
<keyword evidence="2" id="KW-1185">Reference proteome</keyword>
<accession>A0ACC0TRA4</accession>
<evidence type="ECO:0000313" key="2">
    <source>
        <dbReference type="Proteomes" id="UP001207468"/>
    </source>
</evidence>
<gene>
    <name evidence="1" type="ORF">F5148DRAFT_1294787</name>
</gene>